<dbReference type="InterPro" id="IPR012908">
    <property type="entry name" value="PGAP1-ab_dom-like"/>
</dbReference>
<protein>
    <recommendedName>
        <fullName evidence="1">GPI inositol-deacylase PGAP1-like alpha/beta domain-containing protein</fullName>
    </recommendedName>
</protein>
<sequence length="544" mass="59752">MILIARKTLDANFASTKELLDMATTERIIPATIADDGSAHYASVMSKPDDSTAVCYMVPNRVIPVIFVPGVMGSNLIAIKGINKGSPVWLVNGGAGAAKAWLWRGPETRKQKLDPKTTDVYEGGDIPSGTAQSVAELRRRGWGAVAKMSYGTFLPFLENALNDAHECKAGFRAGLMKELVAEAPGVSVLSHDEVALSYKYYMPVHAVGYNWLQSNSDSAKHLAAKIKEFTDYYKKQNKLCEKVIIVTHSMGGLVARYYSEVDGHRDKVLGIVHGVMPTTGSATAYKRVTTGSEGSAGRVLGPDNSTMTPVFAQSPGPLQLLPAVEYGMGWLKLRNGKEQTSLPVTDPYSEVYLQRGQWWSLVNDKLINPMDPAKKNIDADWDAYTSLINDDVQPFHEAMRGKFHRATYAFYGNDEKHKTWGDVVWESKLNPVLKWTDSYAKVDHLENGQVLQDSGTGSQSLLQRSGRDPINMQYNLMPPSENGDGTVPIRSGRAPTGQSGVQACVAYPGVDHEGAYKNRPQHYFALWAVTRIVSNVKGTVLEYK</sequence>
<dbReference type="InterPro" id="IPR029058">
    <property type="entry name" value="AB_hydrolase_fold"/>
</dbReference>
<reference evidence="2 3" key="1">
    <citation type="submission" date="2019-03" db="EMBL/GenBank/DDBJ databases">
        <title>Paraburkholderia sp. isolated from native Mimosa gymnas in Guartela State Park, Brazil.</title>
        <authorList>
            <person name="Paulitsch F."/>
            <person name="Hungria M."/>
            <person name="Delamuta J.R.M."/>
            <person name="Ribeiro R.A."/>
            <person name="Dall'Agnol R."/>
            <person name="Silva J.S.B."/>
        </authorList>
    </citation>
    <scope>NUCLEOTIDE SEQUENCE [LARGE SCALE GENOMIC DNA]</scope>
    <source>
        <strain evidence="2 3">CNPSo 3008</strain>
    </source>
</reference>
<feature type="domain" description="GPI inositol-deacylase PGAP1-like alpha/beta" evidence="1">
    <location>
        <begin position="217"/>
        <end position="276"/>
    </location>
</feature>
<dbReference type="EMBL" id="SMOD01000049">
    <property type="protein sequence ID" value="TDG02978.1"/>
    <property type="molecule type" value="Genomic_DNA"/>
</dbReference>
<dbReference type="GO" id="GO:0016788">
    <property type="term" value="F:hydrolase activity, acting on ester bonds"/>
    <property type="evidence" value="ECO:0007669"/>
    <property type="project" value="InterPro"/>
</dbReference>
<organism evidence="2 3">
    <name type="scientific">Paraburkholderia guartelaensis</name>
    <dbReference type="NCBI Taxonomy" id="2546446"/>
    <lineage>
        <taxon>Bacteria</taxon>
        <taxon>Pseudomonadati</taxon>
        <taxon>Pseudomonadota</taxon>
        <taxon>Betaproteobacteria</taxon>
        <taxon>Burkholderiales</taxon>
        <taxon>Burkholderiaceae</taxon>
        <taxon>Paraburkholderia</taxon>
    </lineage>
</organism>
<comment type="caution">
    <text evidence="2">The sequence shown here is derived from an EMBL/GenBank/DDBJ whole genome shotgun (WGS) entry which is preliminary data.</text>
</comment>
<dbReference type="AlphaFoldDB" id="A0A4R5L2Y7"/>
<accession>A0A4R5L2Y7</accession>
<evidence type="ECO:0000259" key="1">
    <source>
        <dbReference type="Pfam" id="PF07819"/>
    </source>
</evidence>
<evidence type="ECO:0000313" key="2">
    <source>
        <dbReference type="EMBL" id="TDG02978.1"/>
    </source>
</evidence>
<dbReference type="RefSeq" id="WP_133189342.1">
    <property type="nucleotide sequence ID" value="NZ_SMOD01000049.1"/>
</dbReference>
<dbReference type="Proteomes" id="UP000295606">
    <property type="component" value="Unassembled WGS sequence"/>
</dbReference>
<evidence type="ECO:0000313" key="3">
    <source>
        <dbReference type="Proteomes" id="UP000295606"/>
    </source>
</evidence>
<dbReference type="PANTHER" id="PTHR11440">
    <property type="entry name" value="LECITHIN-CHOLESTEROL ACYLTRANSFERASE-RELATED"/>
    <property type="match status" value="1"/>
</dbReference>
<dbReference type="SUPFAM" id="SSF53474">
    <property type="entry name" value="alpha/beta-Hydrolases"/>
    <property type="match status" value="1"/>
</dbReference>
<proteinExistence type="predicted"/>
<dbReference type="OrthoDB" id="9814331at2"/>
<dbReference type="Gene3D" id="3.40.50.1820">
    <property type="entry name" value="alpha/beta hydrolase"/>
    <property type="match status" value="1"/>
</dbReference>
<dbReference type="Pfam" id="PF07819">
    <property type="entry name" value="PGAP1"/>
    <property type="match status" value="1"/>
</dbReference>
<gene>
    <name evidence="2" type="ORF">E1N52_37230</name>
</gene>
<name>A0A4R5L2Y7_9BURK</name>